<evidence type="ECO:0000313" key="5">
    <source>
        <dbReference type="WBParaSite" id="NBR_0000246801-mRNA-1"/>
    </source>
</evidence>
<sequence>MLSCKRFACPKCGKVLFKKNLWSHLKVVHYIEEEELYTIREQINRETGAAKINCPLCEELFTTYKELAEHCNRRHSKDGAGGRPQDYSILSLEFANEQEYEVFCNRGGAGVKPLKATERVTTSKKDVRHCSCYLVVRLENDGRVSVEGCFGHVGHDLDPALLRLSAQQKFYLRTLLEGNILCYNVLKVFSISSFIEHSMEYIIKRLQKEDPSRSSKLSYIMKKDLTNIVAQYNMRPGWRHDDDITSVQLRCTENNPDDGIRIFEPPHDPSGAGFLMVIITPTMLDWMKKYSCRGVTLDDTFHTTRYNLKLATLMVTDERDRGLPTAFLLSGTMTSADVRRMFIEIQSLMPEFEPDKIVTDEAPCFYNGFRAVFPQAKTRLHYCRFHILQTWKRKMNKLVEPSLRTSVHAALRNLLNETQLPTFERRFAEILAYLKTKDQRQMAEYLEKNYLGRTPSWASFANRGAVLDTTMISERFHLRIKEEFLHRNANSRVDGFVELLIRAVEEIANSIDVKERRRFVNCAYRLTETHKRHKAAAEMYKGSTDLIVEADTNSWQIQNRARTKVYEVKWEGPCSCDPQKNTHCLMCGVCAYDWFCTCSDNRAGISCIHRHAIKMHISGQADENTTRATSAETATVHDVDVVTTEAQRRQETLHQLFNTATMTYAAVEACLRSAIRANTDEAVVQLQEVIAHLQLAYGVVSVYRPGALAARPEVSRAGGKPRLSKIPILRRSSVQKPRVSEEGDRLHSEVLKMQQLSPFKDVQH</sequence>
<dbReference type="PROSITE" id="PS00028">
    <property type="entry name" value="ZINC_FINGER_C2H2_1"/>
    <property type="match status" value="1"/>
</dbReference>
<dbReference type="SMART" id="SM00355">
    <property type="entry name" value="ZnF_C2H2"/>
    <property type="match status" value="2"/>
</dbReference>
<evidence type="ECO:0000259" key="2">
    <source>
        <dbReference type="PROSITE" id="PS00028"/>
    </source>
</evidence>
<dbReference type="Gene3D" id="3.30.160.60">
    <property type="entry name" value="Classic Zinc Finger"/>
    <property type="match status" value="1"/>
</dbReference>
<gene>
    <name evidence="3" type="ORF">NBR_LOCUS2470</name>
</gene>
<feature type="domain" description="C2H2-type" evidence="2">
    <location>
        <begin position="54"/>
        <end position="75"/>
    </location>
</feature>
<dbReference type="Proteomes" id="UP000271162">
    <property type="component" value="Unassembled WGS sequence"/>
</dbReference>
<accession>A0A0N4XIW6</accession>
<feature type="region of interest" description="Disordered" evidence="1">
    <location>
        <begin position="733"/>
        <end position="764"/>
    </location>
</feature>
<dbReference type="InterPro" id="IPR013087">
    <property type="entry name" value="Znf_C2H2_type"/>
</dbReference>
<dbReference type="OMA" id="NDLETHM"/>
<dbReference type="Pfam" id="PF10551">
    <property type="entry name" value="MULE"/>
    <property type="match status" value="1"/>
</dbReference>
<reference evidence="5" key="1">
    <citation type="submission" date="2017-02" db="UniProtKB">
        <authorList>
            <consortium name="WormBaseParasite"/>
        </authorList>
    </citation>
    <scope>IDENTIFICATION</scope>
</reference>
<protein>
    <submittedName>
        <fullName evidence="5">C2H2-type domain-containing protein</fullName>
    </submittedName>
</protein>
<dbReference type="EMBL" id="UYSL01002837">
    <property type="protein sequence ID" value="VDL66059.1"/>
    <property type="molecule type" value="Genomic_DNA"/>
</dbReference>
<dbReference type="WBParaSite" id="NBR_0000246801-mRNA-1">
    <property type="protein sequence ID" value="NBR_0000246801-mRNA-1"/>
    <property type="gene ID" value="NBR_0000246801"/>
</dbReference>
<evidence type="ECO:0000313" key="3">
    <source>
        <dbReference type="EMBL" id="VDL66059.1"/>
    </source>
</evidence>
<dbReference type="InterPro" id="IPR052797">
    <property type="entry name" value="RegFact_GeneExpr_CellDeath"/>
</dbReference>
<evidence type="ECO:0000256" key="1">
    <source>
        <dbReference type="SAM" id="MobiDB-lite"/>
    </source>
</evidence>
<dbReference type="InterPro" id="IPR018289">
    <property type="entry name" value="MULE_transposase_dom"/>
</dbReference>
<dbReference type="STRING" id="27835.A0A0N4XIW6"/>
<name>A0A0N4XIW6_NIPBR</name>
<dbReference type="PANTHER" id="PTHR33936:SF24">
    <property type="entry name" value="C2H2-TYPE DOMAIN-CONTAINING PROTEIN"/>
    <property type="match status" value="1"/>
</dbReference>
<feature type="compositionally biased region" description="Basic and acidic residues" evidence="1">
    <location>
        <begin position="738"/>
        <end position="750"/>
    </location>
</feature>
<keyword evidence="4" id="KW-1185">Reference proteome</keyword>
<evidence type="ECO:0000313" key="4">
    <source>
        <dbReference type="Proteomes" id="UP000271162"/>
    </source>
</evidence>
<reference evidence="3 4" key="2">
    <citation type="submission" date="2018-11" db="EMBL/GenBank/DDBJ databases">
        <authorList>
            <consortium name="Pathogen Informatics"/>
        </authorList>
    </citation>
    <scope>NUCLEOTIDE SEQUENCE [LARGE SCALE GENOMIC DNA]</scope>
</reference>
<dbReference type="PANTHER" id="PTHR33936">
    <property type="entry name" value="PROTEIN CBG17840"/>
    <property type="match status" value="1"/>
</dbReference>
<organism evidence="5">
    <name type="scientific">Nippostrongylus brasiliensis</name>
    <name type="common">Rat hookworm</name>
    <dbReference type="NCBI Taxonomy" id="27835"/>
    <lineage>
        <taxon>Eukaryota</taxon>
        <taxon>Metazoa</taxon>
        <taxon>Ecdysozoa</taxon>
        <taxon>Nematoda</taxon>
        <taxon>Chromadorea</taxon>
        <taxon>Rhabditida</taxon>
        <taxon>Rhabditina</taxon>
        <taxon>Rhabditomorpha</taxon>
        <taxon>Strongyloidea</taxon>
        <taxon>Heligmosomidae</taxon>
        <taxon>Nippostrongylus</taxon>
    </lineage>
</organism>
<proteinExistence type="predicted"/>
<dbReference type="AlphaFoldDB" id="A0A0N4XIW6"/>